<name>A0ABT4X2B2_9BACI</name>
<evidence type="ECO:0000256" key="6">
    <source>
        <dbReference type="SAM" id="Phobius"/>
    </source>
</evidence>
<evidence type="ECO:0000256" key="2">
    <source>
        <dbReference type="ARBA" id="ARBA00022475"/>
    </source>
</evidence>
<keyword evidence="5 6" id="KW-0472">Membrane</keyword>
<feature type="transmembrane region" description="Helical" evidence="6">
    <location>
        <begin position="148"/>
        <end position="169"/>
    </location>
</feature>
<evidence type="ECO:0000313" key="8">
    <source>
        <dbReference type="Proteomes" id="UP001211894"/>
    </source>
</evidence>
<dbReference type="PANTHER" id="PTHR30086">
    <property type="entry name" value="ARGININE EXPORTER PROTEIN ARGO"/>
    <property type="match status" value="1"/>
</dbReference>
<comment type="caution">
    <text evidence="7">The sequence shown here is derived from an EMBL/GenBank/DDBJ whole genome shotgun (WGS) entry which is preliminary data.</text>
</comment>
<evidence type="ECO:0000313" key="7">
    <source>
        <dbReference type="EMBL" id="MDA7026428.1"/>
    </source>
</evidence>
<evidence type="ECO:0000256" key="3">
    <source>
        <dbReference type="ARBA" id="ARBA00022692"/>
    </source>
</evidence>
<comment type="subcellular location">
    <subcellularLocation>
        <location evidence="1">Cell membrane</location>
        <topology evidence="1">Multi-pass membrane protein</topology>
    </subcellularLocation>
</comment>
<feature type="transmembrane region" description="Helical" evidence="6">
    <location>
        <begin position="110"/>
        <end position="136"/>
    </location>
</feature>
<keyword evidence="8" id="KW-1185">Reference proteome</keyword>
<feature type="transmembrane region" description="Helical" evidence="6">
    <location>
        <begin position="72"/>
        <end position="90"/>
    </location>
</feature>
<keyword evidence="3 6" id="KW-0812">Transmembrane</keyword>
<dbReference type="RefSeq" id="WP_271340291.1">
    <property type="nucleotide sequence ID" value="NZ_JAQKAB010000004.1"/>
</dbReference>
<keyword evidence="4 6" id="KW-1133">Transmembrane helix</keyword>
<evidence type="ECO:0000256" key="4">
    <source>
        <dbReference type="ARBA" id="ARBA00022989"/>
    </source>
</evidence>
<protein>
    <submittedName>
        <fullName evidence="7">LysE family translocator</fullName>
    </submittedName>
</protein>
<reference evidence="7 8" key="1">
    <citation type="submission" date="2023-01" db="EMBL/GenBank/DDBJ databases">
        <title>Bacillus changyiensis sp. nov., isolated from a coastal deposit.</title>
        <authorList>
            <person name="Xiao G."/>
            <person name="Lai Q."/>
            <person name="Hu Z."/>
            <person name="Shao Z."/>
        </authorList>
    </citation>
    <scope>NUCLEOTIDE SEQUENCE [LARGE SCALE GENOMIC DNA]</scope>
    <source>
        <strain evidence="7 8">CLL-7-23</strain>
    </source>
</reference>
<sequence>MFQIFFSYVFLGLSLAAPVGPVNAAQIDRGMKGGFFHAWLFGLGAVAADVIYMVLIYFGVAQFLMAPFLKTFLWLFGFFVLTYTGIESVCKAKKMSLMRKVKEKETYSKSFFSGLFISLSNPLSIMFWLGIYGSILAKTIESYASYQLLLCSSGILIGLFLWDLLMSVIAGTFRTFLSPRIIQVITWIAGFSLIVFGCYFGYQGIKELARLLND</sequence>
<gene>
    <name evidence="7" type="ORF">PJ311_07330</name>
</gene>
<dbReference type="EMBL" id="JAQKAB010000004">
    <property type="protein sequence ID" value="MDA7026428.1"/>
    <property type="molecule type" value="Genomic_DNA"/>
</dbReference>
<organism evidence="7 8">
    <name type="scientific">Bacillus changyiensis</name>
    <dbReference type="NCBI Taxonomy" id="3004103"/>
    <lineage>
        <taxon>Bacteria</taxon>
        <taxon>Bacillati</taxon>
        <taxon>Bacillota</taxon>
        <taxon>Bacilli</taxon>
        <taxon>Bacillales</taxon>
        <taxon>Bacillaceae</taxon>
        <taxon>Bacillus</taxon>
    </lineage>
</organism>
<dbReference type="PANTHER" id="PTHR30086:SF6">
    <property type="entry name" value="AMINO ACID EFFLUX PROTEIN YCGF-RELATED"/>
    <property type="match status" value="1"/>
</dbReference>
<feature type="transmembrane region" description="Helical" evidence="6">
    <location>
        <begin position="181"/>
        <end position="202"/>
    </location>
</feature>
<feature type="transmembrane region" description="Helical" evidence="6">
    <location>
        <begin position="34"/>
        <end position="60"/>
    </location>
</feature>
<proteinExistence type="predicted"/>
<keyword evidence="2" id="KW-1003">Cell membrane</keyword>
<dbReference type="Proteomes" id="UP001211894">
    <property type="component" value="Unassembled WGS sequence"/>
</dbReference>
<dbReference type="Pfam" id="PF01810">
    <property type="entry name" value="LysE"/>
    <property type="match status" value="1"/>
</dbReference>
<evidence type="ECO:0000256" key="1">
    <source>
        <dbReference type="ARBA" id="ARBA00004651"/>
    </source>
</evidence>
<dbReference type="InterPro" id="IPR001123">
    <property type="entry name" value="LeuE-type"/>
</dbReference>
<accession>A0ABT4X2B2</accession>
<evidence type="ECO:0000256" key="5">
    <source>
        <dbReference type="ARBA" id="ARBA00023136"/>
    </source>
</evidence>